<dbReference type="InterPro" id="IPR036388">
    <property type="entry name" value="WH-like_DNA-bd_sf"/>
</dbReference>
<evidence type="ECO:0000256" key="3">
    <source>
        <dbReference type="ARBA" id="ARBA00023163"/>
    </source>
</evidence>
<evidence type="ECO:0000256" key="1">
    <source>
        <dbReference type="ARBA" id="ARBA00023015"/>
    </source>
</evidence>
<evidence type="ECO:0000256" key="2">
    <source>
        <dbReference type="ARBA" id="ARBA00023125"/>
    </source>
</evidence>
<dbReference type="Gene3D" id="1.10.10.10">
    <property type="entry name" value="Winged helix-like DNA-binding domain superfamily/Winged helix DNA-binding domain"/>
    <property type="match status" value="1"/>
</dbReference>
<name>A0ABY5MIA3_9HYPH</name>
<proteinExistence type="predicted"/>
<dbReference type="EMBL" id="CP030941">
    <property type="protein sequence ID" value="UUP16780.1"/>
    <property type="molecule type" value="Genomic_DNA"/>
</dbReference>
<sequence>MEAAVSKRARKSLSAGVAEALREEISGAIYRVGDKLPTEPELVDRFGVSRTVIREAIAALRADGLVESRHGVGVFVVDPPSTVPGLQLLTRINKKISDIIEELELRASVEIEAAGLAAERCSPAQEAEIQAQLEAFGRLMSAGAPTEQADFEFHMAIARATNNARFEEFLAHLGRRTIPRSKLKDFGPANDLRANRDAQLHGEHLAVAEAIYARDPEAARDAMRVHLGGSLQRYRVLSRPINAPEGEKSS</sequence>
<dbReference type="SMART" id="SM00895">
    <property type="entry name" value="FCD"/>
    <property type="match status" value="1"/>
</dbReference>
<gene>
    <name evidence="5" type="primary">lutR_2</name>
    <name evidence="5" type="ORF">NTH_01227</name>
</gene>
<dbReference type="SMART" id="SM00345">
    <property type="entry name" value="HTH_GNTR"/>
    <property type="match status" value="1"/>
</dbReference>
<dbReference type="InterPro" id="IPR036390">
    <property type="entry name" value="WH_DNA-bd_sf"/>
</dbReference>
<keyword evidence="3" id="KW-0804">Transcription</keyword>
<reference evidence="5 6" key="1">
    <citation type="submission" date="2018-07" db="EMBL/GenBank/DDBJ databases">
        <title>Genome sequence of Nitratireductor thuwali#1536.</title>
        <authorList>
            <person name="Michoud G."/>
            <person name="Merlino G."/>
            <person name="Sefrji F.O."/>
            <person name="Daffonchio D."/>
        </authorList>
    </citation>
    <scope>NUCLEOTIDE SEQUENCE [LARGE SCALE GENOMIC DNA]</scope>
    <source>
        <strain evidence="6">Nit1536</strain>
    </source>
</reference>
<dbReference type="Gene3D" id="1.20.120.530">
    <property type="entry name" value="GntR ligand-binding domain-like"/>
    <property type="match status" value="1"/>
</dbReference>
<feature type="domain" description="HTH gntR-type" evidence="4">
    <location>
        <begin position="11"/>
        <end position="79"/>
    </location>
</feature>
<keyword evidence="6" id="KW-1185">Reference proteome</keyword>
<dbReference type="InterPro" id="IPR000524">
    <property type="entry name" value="Tscrpt_reg_HTH_GntR"/>
</dbReference>
<keyword evidence="2" id="KW-0238">DNA-binding</keyword>
<evidence type="ECO:0000313" key="6">
    <source>
        <dbReference type="Proteomes" id="UP001342418"/>
    </source>
</evidence>
<dbReference type="Proteomes" id="UP001342418">
    <property type="component" value="Chromosome"/>
</dbReference>
<dbReference type="SUPFAM" id="SSF46785">
    <property type="entry name" value="Winged helix' DNA-binding domain"/>
    <property type="match status" value="1"/>
</dbReference>
<dbReference type="PANTHER" id="PTHR43537">
    <property type="entry name" value="TRANSCRIPTIONAL REGULATOR, GNTR FAMILY"/>
    <property type="match status" value="1"/>
</dbReference>
<dbReference type="PANTHER" id="PTHR43537:SF5">
    <property type="entry name" value="UXU OPERON TRANSCRIPTIONAL REGULATOR"/>
    <property type="match status" value="1"/>
</dbReference>
<dbReference type="SUPFAM" id="SSF48008">
    <property type="entry name" value="GntR ligand-binding domain-like"/>
    <property type="match status" value="1"/>
</dbReference>
<evidence type="ECO:0000313" key="5">
    <source>
        <dbReference type="EMBL" id="UUP16780.1"/>
    </source>
</evidence>
<dbReference type="RefSeq" id="WP_338529183.1">
    <property type="nucleotide sequence ID" value="NZ_CP030941.1"/>
</dbReference>
<protein>
    <submittedName>
        <fullName evidence="5">HTH-type transcriptional regulator LutR</fullName>
    </submittedName>
</protein>
<keyword evidence="1" id="KW-0805">Transcription regulation</keyword>
<dbReference type="CDD" id="cd07377">
    <property type="entry name" value="WHTH_GntR"/>
    <property type="match status" value="1"/>
</dbReference>
<dbReference type="PRINTS" id="PR00035">
    <property type="entry name" value="HTHGNTR"/>
</dbReference>
<organism evidence="5 6">
    <name type="scientific">Nitratireductor thuwali</name>
    <dbReference type="NCBI Taxonomy" id="2267699"/>
    <lineage>
        <taxon>Bacteria</taxon>
        <taxon>Pseudomonadati</taxon>
        <taxon>Pseudomonadota</taxon>
        <taxon>Alphaproteobacteria</taxon>
        <taxon>Hyphomicrobiales</taxon>
        <taxon>Phyllobacteriaceae</taxon>
        <taxon>Nitratireductor</taxon>
    </lineage>
</organism>
<dbReference type="Pfam" id="PF07729">
    <property type="entry name" value="FCD"/>
    <property type="match status" value="1"/>
</dbReference>
<dbReference type="PROSITE" id="PS50949">
    <property type="entry name" value="HTH_GNTR"/>
    <property type="match status" value="1"/>
</dbReference>
<accession>A0ABY5MIA3</accession>
<evidence type="ECO:0000259" key="4">
    <source>
        <dbReference type="PROSITE" id="PS50949"/>
    </source>
</evidence>
<dbReference type="Pfam" id="PF00392">
    <property type="entry name" value="GntR"/>
    <property type="match status" value="1"/>
</dbReference>
<dbReference type="InterPro" id="IPR011711">
    <property type="entry name" value="GntR_C"/>
</dbReference>
<dbReference type="InterPro" id="IPR008920">
    <property type="entry name" value="TF_FadR/GntR_C"/>
</dbReference>